<evidence type="ECO:0000256" key="4">
    <source>
        <dbReference type="ARBA" id="ARBA00023136"/>
    </source>
</evidence>
<organism evidence="6 7">
    <name type="scientific">Lachancea nothofagi CBS 11611</name>
    <dbReference type="NCBI Taxonomy" id="1266666"/>
    <lineage>
        <taxon>Eukaryota</taxon>
        <taxon>Fungi</taxon>
        <taxon>Dikarya</taxon>
        <taxon>Ascomycota</taxon>
        <taxon>Saccharomycotina</taxon>
        <taxon>Saccharomycetes</taxon>
        <taxon>Saccharomycetales</taxon>
        <taxon>Saccharomycetaceae</taxon>
        <taxon>Lachancea</taxon>
    </lineage>
</organism>
<dbReference type="GO" id="GO:0016020">
    <property type="term" value="C:membrane"/>
    <property type="evidence" value="ECO:0007669"/>
    <property type="project" value="UniProtKB-SubCell"/>
</dbReference>
<evidence type="ECO:0000313" key="6">
    <source>
        <dbReference type="EMBL" id="SCV02116.1"/>
    </source>
</evidence>
<evidence type="ECO:0000259" key="5">
    <source>
        <dbReference type="Pfam" id="PF04991"/>
    </source>
</evidence>
<dbReference type="PANTHER" id="PTHR15407">
    <property type="entry name" value="FUKUTIN-RELATED"/>
    <property type="match status" value="1"/>
</dbReference>
<dbReference type="InterPro" id="IPR009644">
    <property type="entry name" value="FKTN/MNN4/W02B3.4-1"/>
</dbReference>
<evidence type="ECO:0000256" key="2">
    <source>
        <dbReference type="ARBA" id="ARBA00022692"/>
    </source>
</evidence>
<dbReference type="Proteomes" id="UP000189911">
    <property type="component" value="Chromosome F"/>
</dbReference>
<evidence type="ECO:0000313" key="7">
    <source>
        <dbReference type="Proteomes" id="UP000189911"/>
    </source>
</evidence>
<keyword evidence="7" id="KW-1185">Reference proteome</keyword>
<protein>
    <submittedName>
        <fullName evidence="6">LANO_0F15346g1_1</fullName>
    </submittedName>
</protein>
<dbReference type="Pfam" id="PF04991">
    <property type="entry name" value="LicD"/>
    <property type="match status" value="1"/>
</dbReference>
<name>A0A1G4KCK5_9SACH</name>
<keyword evidence="2" id="KW-0812">Transmembrane</keyword>
<sequence length="916" mass="105587">MRVFGGRMGHWLKRQMTLSKMRNKNRQYLSMIGLAIWLIASIFLLASLYGSGYDLSALSFEQLGLSNLSASDEHNPGYVAQLYRTIWYDTTFQYPSSYKLQQDLLTVQVGPHKGEKIKKVEDLQFYSSDPRLVWSVLADFFTQSQDPSVLLPFSWYDWADFGDYNKLISLQDTTLTCDFLFGHHFNGSLLSQIEDELGETLFDIDREYYNHNTELQSDQLRDMFQRANSSCVVEDTTKSLNSAGSNDSHGYSIGIVATALKDQVRPEVYRFQARNYLLHASNSPLSLTILNGDTYSWQFIVDQTSRQNLAQSGLLNNYVKQRTGVKQDFTFDYVKEFKKFTKSESSNLHQVRIEGLQDNEHNAFEKYSTNLKKSDFEFDALARIQELKNQRKPLNAHEQSYLESLEFSTQTHFAFAPKYFNEPGGLQDFLALGRHHDARFFNGAIFRDVHESQLRLNSMMVTFQKFLKANSLICWLAHGSLYGYLYNGEAFPWDNDFDMQMPIRHLHILAQHFNQTLVLEDPREGNGRFLLDIGSSITTRIQGNGDNNIDARFIDIDSGLYIDITALSVSSAMLSVRDKAFFNANKDKVGLDIKHRDPNLIFNKTDVPLQVLYNKVEESDSYSEDDKKRVKTMIAKYNDQFPGDKSPSKYYSVEQRYNLNYELSLFNCRNHHFVHFDMISPLIATKFHGVSALVPAKYISALRREYQVPMKMSAIAFQAKSFVPGLRTWIPVSLLRKLMNTNGRIQELESIKTPVSNFNLSDIAILVKNAASSNEADFLSTIYSSKEMSTYRLKEIELHFSQNHNITEKEYLLTRLRSDLGSKIKPIMTDPYISYLQKMRWREVSKEENFNQDDLQFVDLAKAEKIDAWNLLLANKSLPFYKADSSSEIKLDLDDFNVVNGGFNSNDVFKEDPELF</sequence>
<proteinExistence type="predicted"/>
<keyword evidence="4" id="KW-0472">Membrane</keyword>
<comment type="subcellular location">
    <subcellularLocation>
        <location evidence="1">Membrane</location>
        <topology evidence="1">Single-pass membrane protein</topology>
    </subcellularLocation>
</comment>
<accession>A0A1G4KCK5</accession>
<gene>
    <name evidence="6" type="ORF">LANO_0F15346G</name>
</gene>
<keyword evidence="3" id="KW-1133">Transmembrane helix</keyword>
<evidence type="ECO:0000256" key="3">
    <source>
        <dbReference type="ARBA" id="ARBA00022989"/>
    </source>
</evidence>
<dbReference type="GO" id="GO:0009100">
    <property type="term" value="P:glycoprotein metabolic process"/>
    <property type="evidence" value="ECO:0007669"/>
    <property type="project" value="UniProtKB-ARBA"/>
</dbReference>
<dbReference type="InterPro" id="IPR007074">
    <property type="entry name" value="LicD/FKTN/FKRP_NTP_transf"/>
</dbReference>
<reference evidence="7" key="1">
    <citation type="submission" date="2016-03" db="EMBL/GenBank/DDBJ databases">
        <authorList>
            <person name="Devillers Hugo."/>
        </authorList>
    </citation>
    <scope>NUCLEOTIDE SEQUENCE [LARGE SCALE GENOMIC DNA]</scope>
</reference>
<evidence type="ECO:0000256" key="1">
    <source>
        <dbReference type="ARBA" id="ARBA00004167"/>
    </source>
</evidence>
<dbReference type="AlphaFoldDB" id="A0A1G4KCK5"/>
<dbReference type="PANTHER" id="PTHR15407:SF28">
    <property type="entry name" value="RIBITOL-5-PHOSPHATE TRANSFERASE FKTN"/>
    <property type="match status" value="1"/>
</dbReference>
<feature type="domain" description="LicD/FKTN/FKRP nucleotidyltransferase" evidence="5">
    <location>
        <begin position="468"/>
        <end position="706"/>
    </location>
</feature>
<dbReference type="EMBL" id="LT598452">
    <property type="protein sequence ID" value="SCV02116.1"/>
    <property type="molecule type" value="Genomic_DNA"/>
</dbReference>
<dbReference type="OrthoDB" id="444255at2759"/>